<dbReference type="Pfam" id="PF26639">
    <property type="entry name" value="Het-6_barrel"/>
    <property type="match status" value="1"/>
</dbReference>
<accession>A0A4Z0YL55</accession>
<sequence length="715" mass="80681">MSKSVLSDISATFHDTFADTKPQNDDHLVAPGLRDRLQNETITEVFEYSLVPLPASGLRWTRLIRLLPGPRHDDICCEMNAVNLSECVGKYEALSYVWNPRGCSAEQTPIQVNGKTLYVGANLRSALFHLRLNVDQPRTLWVDALCINQLNIPEQTQQVAFMGDIYRSAWRTVIWMGESIKQTPIAFQALVELATEAVTRHEELSARLDEDDFMSVLSSYIRKPIPSPLFAKYERDGSIVHMGAYDWWNRAWTSQELLLSRQALLMKGTYSLPWETFLSGVNYGIAIGIWSPITLGIIINPVLTPYMSLWTMRRKRERLLEQSHQSEAEQLLENLVACRFRGATDVRDKVYGILALVVSTGRENEESSLGIIPNYVTPFREVYCHTARRLIICSKSLDVLGSCSTREDAGDGLPSWVPDWSFTRVISLPLPLTRDAFNQPRGMHASRNFDAEPMFEDGGKTLVLHGHELTTITAQAPVLRRIYQLYPHGTTLGDRFERLGLKVKLVYYFYEFVMSIVPQLTTWAEWEAFARESPPRNPGGAASGDGDPLAVYWQTLSTGTLLPPGTHNTSDNGDMGKDRERQERATVDAFYSWRYSLKAARKMHRMGVDRVTRPLTFVGYVWATWKKFSDFARLLENAYNRRLARLGNGYLALVPREAEVGDRIVLVRGGAVPLVLRAAKDAATGKSMLLGEAYVHGVMDGEAYDESQEVAIRIS</sequence>
<dbReference type="PANTHER" id="PTHR24148">
    <property type="entry name" value="ANKYRIN REPEAT DOMAIN-CONTAINING PROTEIN 39 HOMOLOG-RELATED"/>
    <property type="match status" value="1"/>
</dbReference>
<dbReference type="AlphaFoldDB" id="A0A4Z0YL55"/>
<dbReference type="STRING" id="37992.A0A4Z0YL55"/>
<dbReference type="InterPro" id="IPR052895">
    <property type="entry name" value="HetReg/Transcr_Mod"/>
</dbReference>
<evidence type="ECO:0000313" key="3">
    <source>
        <dbReference type="Proteomes" id="UP000297716"/>
    </source>
</evidence>
<dbReference type="Proteomes" id="UP000297716">
    <property type="component" value="Unassembled WGS sequence"/>
</dbReference>
<dbReference type="EMBL" id="SKBN01000069">
    <property type="protein sequence ID" value="TGJ84337.1"/>
    <property type="molecule type" value="Genomic_DNA"/>
</dbReference>
<reference evidence="2 3" key="1">
    <citation type="submission" date="2019-03" db="EMBL/GenBank/DDBJ databases">
        <title>Draft genome sequence of Xylaria hypoxylon DSM 108379, a ubiquitous saprotrophic-parasitic fungi on hardwood.</title>
        <authorList>
            <person name="Buettner E."/>
            <person name="Leonhardt S."/>
            <person name="Gebauer A.M."/>
            <person name="Liers C."/>
            <person name="Hofrichter M."/>
            <person name="Kellner H."/>
        </authorList>
    </citation>
    <scope>NUCLEOTIDE SEQUENCE [LARGE SCALE GENOMIC DNA]</scope>
    <source>
        <strain evidence="2 3">DSM 108379</strain>
    </source>
</reference>
<evidence type="ECO:0000259" key="1">
    <source>
        <dbReference type="Pfam" id="PF06985"/>
    </source>
</evidence>
<dbReference type="OrthoDB" id="5416609at2759"/>
<evidence type="ECO:0000313" key="2">
    <source>
        <dbReference type="EMBL" id="TGJ84337.1"/>
    </source>
</evidence>
<keyword evidence="3" id="KW-1185">Reference proteome</keyword>
<protein>
    <recommendedName>
        <fullName evidence="1">Heterokaryon incompatibility domain-containing protein</fullName>
    </recommendedName>
</protein>
<name>A0A4Z0YL55_9PEZI</name>
<feature type="domain" description="Heterokaryon incompatibility" evidence="1">
    <location>
        <begin position="91"/>
        <end position="256"/>
    </location>
</feature>
<dbReference type="Pfam" id="PF06985">
    <property type="entry name" value="HET"/>
    <property type="match status" value="1"/>
</dbReference>
<comment type="caution">
    <text evidence="2">The sequence shown here is derived from an EMBL/GenBank/DDBJ whole genome shotgun (WGS) entry which is preliminary data.</text>
</comment>
<dbReference type="PANTHER" id="PTHR24148:SF64">
    <property type="entry name" value="HETEROKARYON INCOMPATIBILITY DOMAIN-CONTAINING PROTEIN"/>
    <property type="match status" value="1"/>
</dbReference>
<gene>
    <name evidence="2" type="ORF">E0Z10_g4387</name>
</gene>
<organism evidence="2 3">
    <name type="scientific">Xylaria hypoxylon</name>
    <dbReference type="NCBI Taxonomy" id="37992"/>
    <lineage>
        <taxon>Eukaryota</taxon>
        <taxon>Fungi</taxon>
        <taxon>Dikarya</taxon>
        <taxon>Ascomycota</taxon>
        <taxon>Pezizomycotina</taxon>
        <taxon>Sordariomycetes</taxon>
        <taxon>Xylariomycetidae</taxon>
        <taxon>Xylariales</taxon>
        <taxon>Xylariaceae</taxon>
        <taxon>Xylaria</taxon>
    </lineage>
</organism>
<proteinExistence type="predicted"/>
<dbReference type="InterPro" id="IPR010730">
    <property type="entry name" value="HET"/>
</dbReference>